<evidence type="ECO:0000256" key="1">
    <source>
        <dbReference type="SAM" id="SignalP"/>
    </source>
</evidence>
<dbReference type="InterPro" id="IPR018960">
    <property type="entry name" value="DUF1990"/>
</dbReference>
<reference evidence="3" key="1">
    <citation type="submission" date="2022-07" db="EMBL/GenBank/DDBJ databases">
        <title>Complete Genome Sequence of the Radioresistant Bacterium Deinococcus aetherius ST0316, Isolated from the Air Dust collected in Lower Stratosphere above Japan.</title>
        <authorList>
            <person name="Satoh K."/>
            <person name="Hagiwara K."/>
            <person name="Katsumata K."/>
            <person name="Kubo A."/>
            <person name="Yokobori S."/>
            <person name="Yamagishi A."/>
            <person name="Oono Y."/>
            <person name="Narumi I."/>
        </authorList>
    </citation>
    <scope>NUCLEOTIDE SEQUENCE</scope>
    <source>
        <strain evidence="3">ST0316</strain>
        <plasmid evidence="3">pDAETH-2</plasmid>
    </source>
</reference>
<dbReference type="Proteomes" id="UP001064971">
    <property type="component" value="Plasmid pDAETH-2"/>
</dbReference>
<geneLocation type="plasmid" evidence="3 4">
    <name>pDAETH-2</name>
</geneLocation>
<evidence type="ECO:0000313" key="3">
    <source>
        <dbReference type="EMBL" id="BDP44479.1"/>
    </source>
</evidence>
<dbReference type="RefSeq" id="WP_264778308.1">
    <property type="nucleotide sequence ID" value="NZ_AP026562.1"/>
</dbReference>
<keyword evidence="1" id="KW-0732">Signal</keyword>
<organism evidence="3 4">
    <name type="scientific">Deinococcus aetherius</name>
    <dbReference type="NCBI Taxonomy" id="200252"/>
    <lineage>
        <taxon>Bacteria</taxon>
        <taxon>Thermotogati</taxon>
        <taxon>Deinococcota</taxon>
        <taxon>Deinococci</taxon>
        <taxon>Deinococcales</taxon>
        <taxon>Deinococcaceae</taxon>
        <taxon>Deinococcus</taxon>
    </lineage>
</organism>
<evidence type="ECO:0000259" key="2">
    <source>
        <dbReference type="Pfam" id="PF09348"/>
    </source>
</evidence>
<gene>
    <name evidence="3" type="ORF">DAETH_44480</name>
</gene>
<evidence type="ECO:0000313" key="4">
    <source>
        <dbReference type="Proteomes" id="UP001064971"/>
    </source>
</evidence>
<dbReference type="EMBL" id="AP026562">
    <property type="protein sequence ID" value="BDP44479.1"/>
    <property type="molecule type" value="Genomic_DNA"/>
</dbReference>
<keyword evidence="4" id="KW-1185">Reference proteome</keyword>
<dbReference type="Pfam" id="PF09348">
    <property type="entry name" value="DUF1990"/>
    <property type="match status" value="1"/>
</dbReference>
<feature type="chain" id="PRO_5045470129" description="DUF1990 domain-containing protein" evidence="1">
    <location>
        <begin position="24"/>
        <end position="227"/>
    </location>
</feature>
<protein>
    <recommendedName>
        <fullName evidence="2">DUF1990 domain-containing protein</fullName>
    </recommendedName>
</protein>
<accession>A0ABM8AKX1</accession>
<sequence length="227" mass="25914">MSRRSPLPLLALPALFLTASALKGPSDPLRPSTPEDGVGPFTRRRYWVEVEGATRTPEEVADHWRNHLPDHAPKWLAWFRGLDHPVPPVSRGDRLWIRMLLVRRGRVVIEHVDPLGFRVRTLRLHPDAGTSDFRVYPQEDPGRMVLQIESLLRTNSQFDRLAYIFGVHAAQRRNWELTLTSVARYAGGQIQNRGHESLEMPKLEHTYHLPEMPEVPVGATLDTAEHA</sequence>
<feature type="signal peptide" evidence="1">
    <location>
        <begin position="1"/>
        <end position="23"/>
    </location>
</feature>
<name>A0ABM8AKX1_9DEIO</name>
<keyword evidence="3" id="KW-0614">Plasmid</keyword>
<proteinExistence type="predicted"/>
<feature type="domain" description="DUF1990" evidence="2">
    <location>
        <begin position="59"/>
        <end position="173"/>
    </location>
</feature>